<feature type="transmembrane region" description="Helical" evidence="1">
    <location>
        <begin position="160"/>
        <end position="179"/>
    </location>
</feature>
<dbReference type="KEGG" id="nva:G3M78_01270"/>
<reference evidence="3" key="1">
    <citation type="submission" date="2020-02" db="EMBL/GenBank/DDBJ databases">
        <title>Genomic and physiological characterization of two novel Nitrospinaceae genera.</title>
        <authorList>
            <person name="Mueller A.J."/>
            <person name="Jung M.-Y."/>
            <person name="Strachan C.R."/>
            <person name="Herbold C.W."/>
            <person name="Kirkegaard R.H."/>
            <person name="Daims H."/>
        </authorList>
    </citation>
    <scope>NUCLEOTIDE SEQUENCE [LARGE SCALE GENOMIC DNA]</scope>
</reference>
<dbReference type="AlphaFoldDB" id="A0A7T0C075"/>
<gene>
    <name evidence="2" type="ORF">G3M78_01270</name>
</gene>
<feature type="transmembrane region" description="Helical" evidence="1">
    <location>
        <begin position="205"/>
        <end position="225"/>
    </location>
</feature>
<evidence type="ECO:0000256" key="1">
    <source>
        <dbReference type="SAM" id="Phobius"/>
    </source>
</evidence>
<accession>A0A7T0C075</accession>
<feature type="transmembrane region" description="Helical" evidence="1">
    <location>
        <begin position="135"/>
        <end position="154"/>
    </location>
</feature>
<evidence type="ECO:0000313" key="3">
    <source>
        <dbReference type="Proteomes" id="UP000594464"/>
    </source>
</evidence>
<sequence>MNKVMIEDNPQGFRKVNRAESHSFCRFVHLHREDLESVVDVFGRLGQVLLFCGDYEFSSLVSLQSKFGFYPERIRVSVFSKDRTEEDAPLADFSISGRGATIKISPRSEQCRVAFLEVCQLLNSRQSEWMSFAKVFFRAFFPFLFLHLVLVTLYVDISALSVYLAASVAALNAAAWFLLSPNKTSFFTLYHEHEASLWSQYKTNLILIISNIASAATASLLTWWLTK</sequence>
<keyword evidence="1" id="KW-1133">Transmembrane helix</keyword>
<keyword evidence="1" id="KW-0472">Membrane</keyword>
<protein>
    <submittedName>
        <fullName evidence="2">Uncharacterized protein</fullName>
    </submittedName>
</protein>
<proteinExistence type="predicted"/>
<organism evidence="2 3">
    <name type="scientific">Candidatus Nitrohelix vancouverensis</name>
    <dbReference type="NCBI Taxonomy" id="2705534"/>
    <lineage>
        <taxon>Bacteria</taxon>
        <taxon>Pseudomonadati</taxon>
        <taxon>Nitrospinota/Tectimicrobiota group</taxon>
        <taxon>Nitrospinota</taxon>
        <taxon>Nitrospinia</taxon>
        <taxon>Nitrospinales</taxon>
        <taxon>Nitrospinaceae</taxon>
        <taxon>Candidatus Nitrohelix</taxon>
    </lineage>
</organism>
<dbReference type="Proteomes" id="UP000594464">
    <property type="component" value="Chromosome"/>
</dbReference>
<name>A0A7T0C075_9BACT</name>
<dbReference type="EMBL" id="CP048620">
    <property type="protein sequence ID" value="QPJ64107.1"/>
    <property type="molecule type" value="Genomic_DNA"/>
</dbReference>
<keyword evidence="1" id="KW-0812">Transmembrane</keyword>
<evidence type="ECO:0000313" key="2">
    <source>
        <dbReference type="EMBL" id="QPJ64107.1"/>
    </source>
</evidence>